<dbReference type="EMBL" id="MU253855">
    <property type="protein sequence ID" value="KAG9245282.1"/>
    <property type="molecule type" value="Genomic_DNA"/>
</dbReference>
<protein>
    <recommendedName>
        <fullName evidence="2">2EXR domain-containing protein</fullName>
    </recommendedName>
</protein>
<dbReference type="PANTHER" id="PTHR35910">
    <property type="entry name" value="2EXR DOMAIN-CONTAINING PROTEIN"/>
    <property type="match status" value="1"/>
</dbReference>
<feature type="region of interest" description="Disordered" evidence="1">
    <location>
        <begin position="116"/>
        <end position="138"/>
    </location>
</feature>
<evidence type="ECO:0000256" key="1">
    <source>
        <dbReference type="SAM" id="MobiDB-lite"/>
    </source>
</evidence>
<sequence>MTAEDVDFNTWISGIKHRFPGHRCSYSTDKKGEHEADVIDGRVDGGQEIDDEVDGGEEDGEYAEEDEEDGEGRYRELSIRHKQPCDCLGCYSNYDYVPEKDYKYDSESCYSYLAESSLDGEEEEDGTEEKGSQIEDGKTRDFSQFKELPTELRCKIWSHALFSCPNYVFSEIGYELMDDKEISFRLPIGRNERNSIAYVNRESQAAYKNFKKHFSKIFSSETGGCDKLIRFQARYPISEPDPDECVSFEHDIFDLIGPSYRGAAIEPNPPYALCKLQKTTYLRQYVRTVALDYDRFSDGSSPDWRHSLKDYLLLGFPALERVIIYKMYHKNRAKRFKRGLKLANLEGEGGYEDMLQEGTRNKMEEDVEGRFEEEGRKIKVVFKKFVRMSHK</sequence>
<comment type="caution">
    <text evidence="3">The sequence shown here is derived from an EMBL/GenBank/DDBJ whole genome shotgun (WGS) entry which is preliminary data.</text>
</comment>
<accession>A0A9P7Z520</accession>
<dbReference type="InterPro" id="IPR045518">
    <property type="entry name" value="2EXR"/>
</dbReference>
<organism evidence="3 4">
    <name type="scientific">Calycina marina</name>
    <dbReference type="NCBI Taxonomy" id="1763456"/>
    <lineage>
        <taxon>Eukaryota</taxon>
        <taxon>Fungi</taxon>
        <taxon>Dikarya</taxon>
        <taxon>Ascomycota</taxon>
        <taxon>Pezizomycotina</taxon>
        <taxon>Leotiomycetes</taxon>
        <taxon>Helotiales</taxon>
        <taxon>Pezizellaceae</taxon>
        <taxon>Calycina</taxon>
    </lineage>
</organism>
<feature type="compositionally biased region" description="Basic and acidic residues" evidence="1">
    <location>
        <begin position="128"/>
        <end position="138"/>
    </location>
</feature>
<gene>
    <name evidence="3" type="ORF">BJ878DRAFT_479369</name>
</gene>
<feature type="domain" description="2EXR" evidence="2">
    <location>
        <begin position="142"/>
        <end position="222"/>
    </location>
</feature>
<dbReference type="PANTHER" id="PTHR35910:SF6">
    <property type="entry name" value="2EXR DOMAIN-CONTAINING PROTEIN"/>
    <property type="match status" value="1"/>
</dbReference>
<name>A0A9P7Z520_9HELO</name>
<keyword evidence="4" id="KW-1185">Reference proteome</keyword>
<evidence type="ECO:0000313" key="3">
    <source>
        <dbReference type="EMBL" id="KAG9245282.1"/>
    </source>
</evidence>
<proteinExistence type="predicted"/>
<feature type="region of interest" description="Disordered" evidence="1">
    <location>
        <begin position="42"/>
        <end position="72"/>
    </location>
</feature>
<evidence type="ECO:0000313" key="4">
    <source>
        <dbReference type="Proteomes" id="UP000887226"/>
    </source>
</evidence>
<feature type="compositionally biased region" description="Acidic residues" evidence="1">
    <location>
        <begin position="118"/>
        <end position="127"/>
    </location>
</feature>
<dbReference type="AlphaFoldDB" id="A0A9P7Z520"/>
<dbReference type="Pfam" id="PF20150">
    <property type="entry name" value="2EXR"/>
    <property type="match status" value="1"/>
</dbReference>
<reference evidence="3" key="1">
    <citation type="journal article" date="2021" name="IMA Fungus">
        <title>Genomic characterization of three marine fungi, including Emericellopsis atlantica sp. nov. with signatures of a generalist lifestyle and marine biomass degradation.</title>
        <authorList>
            <person name="Hagestad O.C."/>
            <person name="Hou L."/>
            <person name="Andersen J.H."/>
            <person name="Hansen E.H."/>
            <person name="Altermark B."/>
            <person name="Li C."/>
            <person name="Kuhnert E."/>
            <person name="Cox R.J."/>
            <person name="Crous P.W."/>
            <person name="Spatafora J.W."/>
            <person name="Lail K."/>
            <person name="Amirebrahimi M."/>
            <person name="Lipzen A."/>
            <person name="Pangilinan J."/>
            <person name="Andreopoulos W."/>
            <person name="Hayes R.D."/>
            <person name="Ng V."/>
            <person name="Grigoriev I.V."/>
            <person name="Jackson S.A."/>
            <person name="Sutton T.D.S."/>
            <person name="Dobson A.D.W."/>
            <person name="Rama T."/>
        </authorList>
    </citation>
    <scope>NUCLEOTIDE SEQUENCE</scope>
    <source>
        <strain evidence="3">TRa3180A</strain>
    </source>
</reference>
<evidence type="ECO:0000259" key="2">
    <source>
        <dbReference type="Pfam" id="PF20150"/>
    </source>
</evidence>
<feature type="compositionally biased region" description="Acidic residues" evidence="1">
    <location>
        <begin position="47"/>
        <end position="70"/>
    </location>
</feature>
<dbReference type="Proteomes" id="UP000887226">
    <property type="component" value="Unassembled WGS sequence"/>
</dbReference>